<evidence type="ECO:0000313" key="1">
    <source>
        <dbReference type="EMBL" id="MPC94264.1"/>
    </source>
</evidence>
<evidence type="ECO:0000313" key="2">
    <source>
        <dbReference type="Proteomes" id="UP000324222"/>
    </source>
</evidence>
<accession>A0A5B7JPJ7</accession>
<name>A0A5B7JPJ7_PORTR</name>
<gene>
    <name evidence="1" type="ORF">E2C01_089426</name>
</gene>
<proteinExistence type="predicted"/>
<dbReference type="EMBL" id="VSRR010097854">
    <property type="protein sequence ID" value="MPC94264.1"/>
    <property type="molecule type" value="Genomic_DNA"/>
</dbReference>
<dbReference type="Proteomes" id="UP000324222">
    <property type="component" value="Unassembled WGS sequence"/>
</dbReference>
<keyword evidence="2" id="KW-1185">Reference proteome</keyword>
<sequence>MLSNTSLCKDLLVIYLSDEQGDESRRRKGNDTKAWRAAYGRGKAAQAAAHPCFASPHQETHLKLASERPLLMSRGRLGTTAAHLSRVGAAA</sequence>
<reference evidence="1 2" key="1">
    <citation type="submission" date="2019-05" db="EMBL/GenBank/DDBJ databases">
        <title>Another draft genome of Portunus trituberculatus and its Hox gene families provides insights of decapod evolution.</title>
        <authorList>
            <person name="Jeong J.-H."/>
            <person name="Song I."/>
            <person name="Kim S."/>
            <person name="Choi T."/>
            <person name="Kim D."/>
            <person name="Ryu S."/>
            <person name="Kim W."/>
        </authorList>
    </citation>
    <scope>NUCLEOTIDE SEQUENCE [LARGE SCALE GENOMIC DNA]</scope>
    <source>
        <tissue evidence="1">Muscle</tissue>
    </source>
</reference>
<organism evidence="1 2">
    <name type="scientific">Portunus trituberculatus</name>
    <name type="common">Swimming crab</name>
    <name type="synonym">Neptunus trituberculatus</name>
    <dbReference type="NCBI Taxonomy" id="210409"/>
    <lineage>
        <taxon>Eukaryota</taxon>
        <taxon>Metazoa</taxon>
        <taxon>Ecdysozoa</taxon>
        <taxon>Arthropoda</taxon>
        <taxon>Crustacea</taxon>
        <taxon>Multicrustacea</taxon>
        <taxon>Malacostraca</taxon>
        <taxon>Eumalacostraca</taxon>
        <taxon>Eucarida</taxon>
        <taxon>Decapoda</taxon>
        <taxon>Pleocyemata</taxon>
        <taxon>Brachyura</taxon>
        <taxon>Eubrachyura</taxon>
        <taxon>Portunoidea</taxon>
        <taxon>Portunidae</taxon>
        <taxon>Portuninae</taxon>
        <taxon>Portunus</taxon>
    </lineage>
</organism>
<protein>
    <submittedName>
        <fullName evidence="1">Uncharacterized protein</fullName>
    </submittedName>
</protein>
<dbReference type="AlphaFoldDB" id="A0A5B7JPJ7"/>
<comment type="caution">
    <text evidence="1">The sequence shown here is derived from an EMBL/GenBank/DDBJ whole genome shotgun (WGS) entry which is preliminary data.</text>
</comment>